<evidence type="ECO:0000313" key="3">
    <source>
        <dbReference type="Proteomes" id="UP000030672"/>
    </source>
</evidence>
<accession>A0A074VER7</accession>
<name>A0A074VER7_AURM1</name>
<dbReference type="GeneID" id="63918935"/>
<keyword evidence="1" id="KW-0732">Signal</keyword>
<reference evidence="2 3" key="1">
    <citation type="journal article" date="2014" name="BMC Genomics">
        <title>Genome sequencing of four Aureobasidium pullulans varieties: biotechnological potential, stress tolerance, and description of new species.</title>
        <authorList>
            <person name="Gostin Ar C."/>
            <person name="Ohm R.A."/>
            <person name="Kogej T."/>
            <person name="Sonjak S."/>
            <person name="Turk M."/>
            <person name="Zajc J."/>
            <person name="Zalar P."/>
            <person name="Grube M."/>
            <person name="Sun H."/>
            <person name="Han J."/>
            <person name="Sharma A."/>
            <person name="Chiniquy J."/>
            <person name="Ngan C.Y."/>
            <person name="Lipzen A."/>
            <person name="Barry K."/>
            <person name="Grigoriev I.V."/>
            <person name="Gunde-Cimerman N."/>
        </authorList>
    </citation>
    <scope>NUCLEOTIDE SEQUENCE [LARGE SCALE GENOMIC DNA]</scope>
    <source>
        <strain evidence="2 3">CBS 110374</strain>
    </source>
</reference>
<dbReference type="RefSeq" id="XP_040874523.1">
    <property type="nucleotide sequence ID" value="XM_041025562.1"/>
</dbReference>
<feature type="signal peptide" evidence="1">
    <location>
        <begin position="1"/>
        <end position="19"/>
    </location>
</feature>
<dbReference type="AlphaFoldDB" id="A0A074VER7"/>
<feature type="chain" id="PRO_5001701996" evidence="1">
    <location>
        <begin position="20"/>
        <end position="175"/>
    </location>
</feature>
<proteinExistence type="predicted"/>
<dbReference type="Proteomes" id="UP000030672">
    <property type="component" value="Unassembled WGS sequence"/>
</dbReference>
<evidence type="ECO:0000256" key="1">
    <source>
        <dbReference type="SAM" id="SignalP"/>
    </source>
</evidence>
<dbReference type="EMBL" id="KL584909">
    <property type="protein sequence ID" value="KEQ57499.1"/>
    <property type="molecule type" value="Genomic_DNA"/>
</dbReference>
<protein>
    <submittedName>
        <fullName evidence="2">Uncharacterized protein</fullName>
    </submittedName>
</protein>
<dbReference type="HOGENOM" id="CLU_1532212_0_0_1"/>
<evidence type="ECO:0000313" key="2">
    <source>
        <dbReference type="EMBL" id="KEQ57499.1"/>
    </source>
</evidence>
<organism evidence="2 3">
    <name type="scientific">Aureobasidium melanogenum (strain CBS 110374)</name>
    <name type="common">Aureobasidium pullulans var. melanogenum</name>
    <dbReference type="NCBI Taxonomy" id="1043003"/>
    <lineage>
        <taxon>Eukaryota</taxon>
        <taxon>Fungi</taxon>
        <taxon>Dikarya</taxon>
        <taxon>Ascomycota</taxon>
        <taxon>Pezizomycotina</taxon>
        <taxon>Dothideomycetes</taxon>
        <taxon>Dothideomycetidae</taxon>
        <taxon>Dothideales</taxon>
        <taxon>Saccotheciaceae</taxon>
        <taxon>Aureobasidium</taxon>
    </lineage>
</organism>
<keyword evidence="3" id="KW-1185">Reference proteome</keyword>
<gene>
    <name evidence="2" type="ORF">M437DRAFT_70751</name>
</gene>
<sequence>MSRTYLVLLFTCLVLGSLATDIDMFPDDNSCDGDDFITCENIPAGNCCYSDEELFQSCEANLPSKPIQAFALQSGDYCNILLGGSYLCWGVSDDIARISGCKWIEENTKRSSHDADTQSCANSGRKPNYRGRKIGTKSYLIDMEGQGYQEYMNLTSSEDKNEFLMRKADKVRDQA</sequence>